<dbReference type="EMBL" id="CATZAZ010000004">
    <property type="protein sequence ID" value="CAJ0791454.1"/>
    <property type="molecule type" value="Genomic_DNA"/>
</dbReference>
<organism evidence="1 3">
    <name type="scientific">Ralstonia thomasii</name>
    <dbReference type="NCBI Taxonomy" id="3058596"/>
    <lineage>
        <taxon>Bacteria</taxon>
        <taxon>Pseudomonadati</taxon>
        <taxon>Pseudomonadota</taxon>
        <taxon>Betaproteobacteria</taxon>
        <taxon>Burkholderiales</taxon>
        <taxon>Burkholderiaceae</taxon>
        <taxon>Ralstonia</taxon>
    </lineage>
</organism>
<protein>
    <submittedName>
        <fullName evidence="1">Uncharacterized protein</fullName>
    </submittedName>
</protein>
<dbReference type="Proteomes" id="UP001189773">
    <property type="component" value="Unassembled WGS sequence"/>
</dbReference>
<keyword evidence="4" id="KW-1185">Reference proteome</keyword>
<dbReference type="AlphaFoldDB" id="A0AAD2BN37"/>
<evidence type="ECO:0000313" key="1">
    <source>
        <dbReference type="EMBL" id="CAJ0791454.1"/>
    </source>
</evidence>
<evidence type="ECO:0000313" key="3">
    <source>
        <dbReference type="Proteomes" id="UP001189756"/>
    </source>
</evidence>
<dbReference type="EMBL" id="CATZAR010000008">
    <property type="protein sequence ID" value="CAJ0797168.1"/>
    <property type="molecule type" value="Genomic_DNA"/>
</dbReference>
<dbReference type="Proteomes" id="UP001189756">
    <property type="component" value="Unassembled WGS sequence"/>
</dbReference>
<sequence length="46" mass="5262">MRAKQRSTARYPPGRANQVRAGGRIQISPLFYLFFAKCHQIRGEIA</sequence>
<evidence type="ECO:0000313" key="2">
    <source>
        <dbReference type="EMBL" id="CAJ0797168.1"/>
    </source>
</evidence>
<accession>A0AAD2BN37</accession>
<comment type="caution">
    <text evidence="1">The sequence shown here is derived from an EMBL/GenBank/DDBJ whole genome shotgun (WGS) entry which is preliminary data.</text>
</comment>
<proteinExistence type="predicted"/>
<evidence type="ECO:0000313" key="4">
    <source>
        <dbReference type="Proteomes" id="UP001189773"/>
    </source>
</evidence>
<gene>
    <name evidence="2" type="ORF">LMG18095_03004</name>
    <name evidence="1" type="ORF">R77560_02158</name>
</gene>
<reference evidence="1 4" key="1">
    <citation type="submission" date="2023-07" db="EMBL/GenBank/DDBJ databases">
        <authorList>
            <person name="Peeters C."/>
        </authorList>
    </citation>
    <scope>NUCLEOTIDE SEQUENCE</scope>
    <source>
        <strain evidence="2 4">LMG 18095</strain>
        <strain evidence="1">R-77560</strain>
    </source>
</reference>
<name>A0AAD2BN37_9RALS</name>